<dbReference type="AlphaFoldDB" id="A0A061D7Q0"/>
<evidence type="ECO:0000313" key="2">
    <source>
        <dbReference type="EMBL" id="CDR96716.1"/>
    </source>
</evidence>
<keyword evidence="1" id="KW-0472">Membrane</keyword>
<dbReference type="Proteomes" id="UP000033188">
    <property type="component" value="Chromosome 3"/>
</dbReference>
<dbReference type="RefSeq" id="XP_012768902.1">
    <property type="nucleotide sequence ID" value="XM_012913448.1"/>
</dbReference>
<name>A0A061D7Q0_BABBI</name>
<keyword evidence="1" id="KW-1133">Transmembrane helix</keyword>
<feature type="transmembrane region" description="Helical" evidence="1">
    <location>
        <begin position="12"/>
        <end position="30"/>
    </location>
</feature>
<dbReference type="VEuPathDB" id="PiroplasmaDB:BBBOND_0306200"/>
<dbReference type="KEGG" id="bbig:BBBOND_0306200"/>
<sequence>MATLFKENTPNPVSILVISAANGVVGFHGISPFGRLPLRLSHLVLPNYLCATPKRLTRVLQ</sequence>
<reference evidence="3" key="1">
    <citation type="journal article" date="2014" name="Nucleic Acids Res.">
        <title>The evolutionary dynamics of variant antigen genes in Babesia reveal a history of genomic innovation underlying host-parasite interaction.</title>
        <authorList>
            <person name="Jackson A.P."/>
            <person name="Otto T.D."/>
            <person name="Darby A."/>
            <person name="Ramaprasad A."/>
            <person name="Xia D."/>
            <person name="Echaide I.E."/>
            <person name="Farber M."/>
            <person name="Gahlot S."/>
            <person name="Gamble J."/>
            <person name="Gupta D."/>
            <person name="Gupta Y."/>
            <person name="Jackson L."/>
            <person name="Malandrin L."/>
            <person name="Malas T.B."/>
            <person name="Moussa E."/>
            <person name="Nair M."/>
            <person name="Reid A.J."/>
            <person name="Sanders M."/>
            <person name="Sharma J."/>
            <person name="Tracey A."/>
            <person name="Quail M.A."/>
            <person name="Weir W."/>
            <person name="Wastling J.M."/>
            <person name="Hall N."/>
            <person name="Willadsen P."/>
            <person name="Lingelbach K."/>
            <person name="Shiels B."/>
            <person name="Tait A."/>
            <person name="Berriman M."/>
            <person name="Allred D.R."/>
            <person name="Pain A."/>
        </authorList>
    </citation>
    <scope>NUCLEOTIDE SEQUENCE [LARGE SCALE GENOMIC DNA]</scope>
    <source>
        <strain evidence="3">Bond</strain>
    </source>
</reference>
<evidence type="ECO:0000256" key="1">
    <source>
        <dbReference type="SAM" id="Phobius"/>
    </source>
</evidence>
<dbReference type="GeneID" id="24565257"/>
<protein>
    <submittedName>
        <fullName evidence="2">Uncharacterized protein</fullName>
    </submittedName>
</protein>
<evidence type="ECO:0000313" key="3">
    <source>
        <dbReference type="Proteomes" id="UP000033188"/>
    </source>
</evidence>
<keyword evidence="1" id="KW-0812">Transmembrane</keyword>
<proteinExistence type="predicted"/>
<organism evidence="2 3">
    <name type="scientific">Babesia bigemina</name>
    <dbReference type="NCBI Taxonomy" id="5866"/>
    <lineage>
        <taxon>Eukaryota</taxon>
        <taxon>Sar</taxon>
        <taxon>Alveolata</taxon>
        <taxon>Apicomplexa</taxon>
        <taxon>Aconoidasida</taxon>
        <taxon>Piroplasmida</taxon>
        <taxon>Babesiidae</taxon>
        <taxon>Babesia</taxon>
    </lineage>
</organism>
<keyword evidence="3" id="KW-1185">Reference proteome</keyword>
<dbReference type="EMBL" id="LK391709">
    <property type="protein sequence ID" value="CDR96716.1"/>
    <property type="molecule type" value="Genomic_DNA"/>
</dbReference>
<accession>A0A061D7Q0</accession>
<gene>
    <name evidence="2" type="ORF">BBBOND_0306200</name>
</gene>